<dbReference type="Gene3D" id="3.30.1490.270">
    <property type="match status" value="1"/>
</dbReference>
<dbReference type="SUPFAM" id="SSF56059">
    <property type="entry name" value="Glutathione synthetase ATP-binding domain-like"/>
    <property type="match status" value="1"/>
</dbReference>
<evidence type="ECO:0000313" key="3">
    <source>
        <dbReference type="EMBL" id="TBT85378.1"/>
    </source>
</evidence>
<dbReference type="Gene3D" id="3.40.50.11290">
    <property type="match status" value="1"/>
</dbReference>
<accession>A0A4Q9KF09</accession>
<dbReference type="PANTHER" id="PTHR34595">
    <property type="entry name" value="BLR5612 PROTEIN"/>
    <property type="match status" value="1"/>
</dbReference>
<dbReference type="InterPro" id="IPR051680">
    <property type="entry name" value="ATP-dep_Glu-Cys_Ligase-2"/>
</dbReference>
<dbReference type="InterPro" id="IPR025841">
    <property type="entry name" value="CP_ATPgrasp_2"/>
</dbReference>
<gene>
    <name evidence="3" type="ORF">ET989_06420</name>
</gene>
<dbReference type="Pfam" id="PF14403">
    <property type="entry name" value="CP_ATPgrasp_2"/>
    <property type="match status" value="1"/>
</dbReference>
<dbReference type="EMBL" id="SDMQ01000005">
    <property type="protein sequence ID" value="TBT85378.1"/>
    <property type="molecule type" value="Genomic_DNA"/>
</dbReference>
<proteinExistence type="predicted"/>
<dbReference type="AlphaFoldDB" id="A0A4Q9KF09"/>
<feature type="domain" description="DUF403" evidence="1">
    <location>
        <begin position="528"/>
        <end position="841"/>
    </location>
</feature>
<dbReference type="Proteomes" id="UP000292373">
    <property type="component" value="Unassembled WGS sequence"/>
</dbReference>
<comment type="caution">
    <text evidence="3">The sequence shown here is derived from an EMBL/GenBank/DDBJ whole genome shotgun (WGS) entry which is preliminary data.</text>
</comment>
<feature type="domain" description="Circularly permuted ATP-grasp type 2" evidence="2">
    <location>
        <begin position="99"/>
        <end position="475"/>
    </location>
</feature>
<evidence type="ECO:0000259" key="2">
    <source>
        <dbReference type="Pfam" id="PF14403"/>
    </source>
</evidence>
<dbReference type="PANTHER" id="PTHR34595:SF2">
    <property type="entry name" value="BLR2978 PROTEIN"/>
    <property type="match status" value="1"/>
</dbReference>
<sequence length="860" mass="92332">MTAETVEDASPLAGAYAERLVAPNPALPLGTPRGLDEFVAHGQVRPSAALLEEALTRFGTIGLQARRRTVERLLADDGVTYGAAGDPAGTRAWQLDPLPLVLDADEWASLERGLHQRARLLDAVFRDLIGERRLLTSRILPAEVVAAHPGFLPTAHGINPPQSRAIPMTATDLARSPEGWTVVSDRTQAPSGAGYAMANRRIIARAMEGIHRRANLRRLRGWFDLVQVSLMDAAPEGVKDVPRVVLLTPGPGSETAFDQGMLSTLLGHPLAQSDDLVIRGGRLWLRTMGRLEAVDVVLRRVDANWCDSLDLLSSSRLGVPGLVAAARRGTVAVVNPLRAAVLENPGLLPFQDAIARELLGEELLLPVPATWWCGDPVARRHVLANLGRLIIKPLARSRGEGHVLGWQQSTDQLAVLADRITADPWGWVAQEPVTTSTAPLVTTHGLQPRNVVLRTFGVAVGETYHFLPGGLARIASAPDAFSVTNASGAGSKDVWVLDSDDAAPARVDLAALARARAIPAEPRLPGLTPRTASNLFWLGRYAERAEVAARLLMVADNLVEDHHNRTGTPGHAAMRALLEAISAVTSASPGFTGPDAEERLAEPLPVLEQLLVDARITGGVAHAVARATATALQVREVLSLSTPSVLSRLQRVLAEAREEESIPVQLTSEGILDSLLALAGLTAESLVRDATWAFLDAGRRMERAQSTVRIVRNTIALTRSPVVEGQVVEAVLRVGDSLITHRRRQAAGVGPAQPVGSALDILLLDSSNPRSLAFQLDRIAEALTHAPDQRLADRLHALRRRVRDLNLTTLIAGERLDLVDELIALEAELRSFSDALEDTHFSTQAPQSSFAVAELDGGVR</sequence>
<dbReference type="InterPro" id="IPR007296">
    <property type="entry name" value="DUF403"/>
</dbReference>
<name>A0A4Q9KF09_9ACTN</name>
<dbReference type="OrthoDB" id="9803842at2"/>
<reference evidence="3 4" key="1">
    <citation type="submission" date="2019-01" db="EMBL/GenBank/DDBJ databases">
        <title>Lactibacter flavus gen. nov., sp. nov., a novel bacterium of the family Propionibacteriaceae isolated from raw milk and dairy products.</title>
        <authorList>
            <person name="Huptas C."/>
            <person name="Wenning M."/>
            <person name="Breitenwieser F."/>
            <person name="Doll E."/>
            <person name="Von Neubeck M."/>
            <person name="Busse H.-J."/>
            <person name="Scherer S."/>
        </authorList>
    </citation>
    <scope>NUCLEOTIDE SEQUENCE [LARGE SCALE GENOMIC DNA]</scope>
    <source>
        <strain evidence="3 4">KCTC 33808</strain>
    </source>
</reference>
<organism evidence="3 4">
    <name type="scientific">Propioniciclava sinopodophylli</name>
    <dbReference type="NCBI Taxonomy" id="1837344"/>
    <lineage>
        <taxon>Bacteria</taxon>
        <taxon>Bacillati</taxon>
        <taxon>Actinomycetota</taxon>
        <taxon>Actinomycetes</taxon>
        <taxon>Propionibacteriales</taxon>
        <taxon>Propionibacteriaceae</taxon>
        <taxon>Propioniciclava</taxon>
    </lineage>
</organism>
<protein>
    <submittedName>
        <fullName evidence="3">Uncharacterized protein</fullName>
    </submittedName>
</protein>
<evidence type="ECO:0000313" key="4">
    <source>
        <dbReference type="Proteomes" id="UP000292373"/>
    </source>
</evidence>
<dbReference type="Pfam" id="PF04168">
    <property type="entry name" value="Alpha-E"/>
    <property type="match status" value="1"/>
</dbReference>
<evidence type="ECO:0000259" key="1">
    <source>
        <dbReference type="Pfam" id="PF04168"/>
    </source>
</evidence>
<dbReference type="RefSeq" id="WP_131167719.1">
    <property type="nucleotide sequence ID" value="NZ_SDMQ01000005.1"/>
</dbReference>
<keyword evidence="4" id="KW-1185">Reference proteome</keyword>